<keyword evidence="2" id="KW-0472">Membrane</keyword>
<feature type="region of interest" description="Disordered" evidence="1">
    <location>
        <begin position="1"/>
        <end position="21"/>
    </location>
</feature>
<dbReference type="AlphaFoldDB" id="X6P757"/>
<dbReference type="GO" id="GO:0031048">
    <property type="term" value="P:regulatory ncRNA-mediated heterochromatin formation"/>
    <property type="evidence" value="ECO:0007669"/>
    <property type="project" value="TreeGrafter"/>
</dbReference>
<feature type="transmembrane region" description="Helical" evidence="2">
    <location>
        <begin position="126"/>
        <end position="146"/>
    </location>
</feature>
<keyword evidence="2" id="KW-1133">Transmembrane helix</keyword>
<feature type="region of interest" description="Disordered" evidence="1">
    <location>
        <begin position="407"/>
        <end position="540"/>
    </location>
</feature>
<keyword evidence="4" id="KW-1185">Reference proteome</keyword>
<accession>X6P757</accession>
<dbReference type="PANTHER" id="PTHR21357">
    <property type="entry name" value="FAM172 FAMILY PROTEIN HOMOLOG CG10038"/>
    <property type="match status" value="1"/>
</dbReference>
<feature type="compositionally biased region" description="Polar residues" evidence="1">
    <location>
        <begin position="506"/>
        <end position="529"/>
    </location>
</feature>
<protein>
    <submittedName>
        <fullName evidence="3">Uncharacterized protein</fullName>
    </submittedName>
</protein>
<evidence type="ECO:0000256" key="1">
    <source>
        <dbReference type="SAM" id="MobiDB-lite"/>
    </source>
</evidence>
<dbReference type="Proteomes" id="UP000023152">
    <property type="component" value="Unassembled WGS sequence"/>
</dbReference>
<evidence type="ECO:0000313" key="3">
    <source>
        <dbReference type="EMBL" id="ETO34041.1"/>
    </source>
</evidence>
<dbReference type="PANTHER" id="PTHR21357:SF4">
    <property type="entry name" value="FAM172 FAMILY PROTEIN HOMOLOG CG10038"/>
    <property type="match status" value="1"/>
</dbReference>
<keyword evidence="2" id="KW-0812">Transmembrane</keyword>
<dbReference type="OrthoDB" id="421951at2759"/>
<gene>
    <name evidence="3" type="ORF">RFI_03051</name>
</gene>
<reference evidence="3 4" key="1">
    <citation type="journal article" date="2013" name="Curr. Biol.">
        <title>The Genome of the Foraminiferan Reticulomyxa filosa.</title>
        <authorList>
            <person name="Glockner G."/>
            <person name="Hulsmann N."/>
            <person name="Schleicher M."/>
            <person name="Noegel A.A."/>
            <person name="Eichinger L."/>
            <person name="Gallinger C."/>
            <person name="Pawlowski J."/>
            <person name="Sierra R."/>
            <person name="Euteneuer U."/>
            <person name="Pillet L."/>
            <person name="Moustafa A."/>
            <person name="Platzer M."/>
            <person name="Groth M."/>
            <person name="Szafranski K."/>
            <person name="Schliwa M."/>
        </authorList>
    </citation>
    <scope>NUCLEOTIDE SEQUENCE [LARGE SCALE GENOMIC DNA]</scope>
</reference>
<sequence length="540" mass="61142">MTSTSEKEEKIPKEASKEQVSPTVVRDINELKFEIDPLKGQETLRKYGYYYNKIGRCVSVKGEGKVGRFPSQQDYENFGDAVEEFIFYVVENYANMKRINIQANPDKSIAPAIIFTSPDYTSKETLLFIIPGSGLWSLYICIYVYICIYICAVRASQWARSLCINDDLSSGTCLPFLHSAEQRDWGVILCDPNARLKKNDADKGRVYPIHHCKYVFKQYVMNVLDKSKIKNVFIVAHSAGLRIALLITHTHTHTHTFTYTQTEPLFFRHIPLFSFICVHLYHFDEPFDGSFFFFLQKKKGGWCTSEVLDDYGEWLAQKNIVRGIAFTDCGDPGSYISKFSFQLYKKCAQNWVTSEYPLGPKMNPTVKRVSAGHRQHEWTSASAYQSIFKFFDKLLGLKLEYNNTSPAVSAQDKSLPSNASIAAPPTSGAARTPSPSARSNTETETKKTNNQGDDRKEEGEADPPKQDPEKNNTDKNNDKTQTNKSEEKTETKQSNNDQEMEDKSRPNPQTADTQPVNTENSVSNNQTNGVDKPIPEAPKS</sequence>
<comment type="caution">
    <text evidence="3">The sequence shown here is derived from an EMBL/GenBank/DDBJ whole genome shotgun (WGS) entry which is preliminary data.</text>
</comment>
<dbReference type="InterPro" id="IPR048263">
    <property type="entry name" value="Arb2"/>
</dbReference>
<feature type="compositionally biased region" description="Basic and acidic residues" evidence="1">
    <location>
        <begin position="441"/>
        <end position="478"/>
    </location>
</feature>
<name>X6P757_RETFI</name>
<feature type="compositionally biased region" description="Basic and acidic residues" evidence="1">
    <location>
        <begin position="1"/>
        <end position="17"/>
    </location>
</feature>
<dbReference type="GO" id="GO:0035197">
    <property type="term" value="F:siRNA binding"/>
    <property type="evidence" value="ECO:0007669"/>
    <property type="project" value="TreeGrafter"/>
</dbReference>
<evidence type="ECO:0000256" key="2">
    <source>
        <dbReference type="SAM" id="Phobius"/>
    </source>
</evidence>
<dbReference type="GO" id="GO:0005634">
    <property type="term" value="C:nucleus"/>
    <property type="evidence" value="ECO:0007669"/>
    <property type="project" value="TreeGrafter"/>
</dbReference>
<evidence type="ECO:0000313" key="4">
    <source>
        <dbReference type="Proteomes" id="UP000023152"/>
    </source>
</evidence>
<proteinExistence type="predicted"/>
<dbReference type="EMBL" id="ASPP01002915">
    <property type="protein sequence ID" value="ETO34041.1"/>
    <property type="molecule type" value="Genomic_DNA"/>
</dbReference>
<organism evidence="3 4">
    <name type="scientific">Reticulomyxa filosa</name>
    <dbReference type="NCBI Taxonomy" id="46433"/>
    <lineage>
        <taxon>Eukaryota</taxon>
        <taxon>Sar</taxon>
        <taxon>Rhizaria</taxon>
        <taxon>Retaria</taxon>
        <taxon>Foraminifera</taxon>
        <taxon>Monothalamids</taxon>
        <taxon>Reticulomyxidae</taxon>
        <taxon>Reticulomyxa</taxon>
    </lineage>
</organism>
<feature type="compositionally biased region" description="Polar residues" evidence="1">
    <location>
        <begin position="407"/>
        <end position="420"/>
    </location>
</feature>